<evidence type="ECO:0000313" key="1">
    <source>
        <dbReference type="EMBL" id="PWN38734.1"/>
    </source>
</evidence>
<dbReference type="AlphaFoldDB" id="A0A316VN55"/>
<proteinExistence type="predicted"/>
<accession>A0A316VN55</accession>
<dbReference type="GeneID" id="37039511"/>
<protein>
    <submittedName>
        <fullName evidence="1">Uncharacterized protein</fullName>
    </submittedName>
</protein>
<evidence type="ECO:0000313" key="2">
    <source>
        <dbReference type="Proteomes" id="UP000245783"/>
    </source>
</evidence>
<organism evidence="1 2">
    <name type="scientific">Ceraceosorus guamensis</name>
    <dbReference type="NCBI Taxonomy" id="1522189"/>
    <lineage>
        <taxon>Eukaryota</taxon>
        <taxon>Fungi</taxon>
        <taxon>Dikarya</taxon>
        <taxon>Basidiomycota</taxon>
        <taxon>Ustilaginomycotina</taxon>
        <taxon>Exobasidiomycetes</taxon>
        <taxon>Ceraceosorales</taxon>
        <taxon>Ceraceosoraceae</taxon>
        <taxon>Ceraceosorus</taxon>
    </lineage>
</organism>
<dbReference type="Proteomes" id="UP000245783">
    <property type="component" value="Unassembled WGS sequence"/>
</dbReference>
<reference evidence="1 2" key="1">
    <citation type="journal article" date="2018" name="Mol. Biol. Evol.">
        <title>Broad Genomic Sampling Reveals a Smut Pathogenic Ancestry of the Fungal Clade Ustilaginomycotina.</title>
        <authorList>
            <person name="Kijpornyongpan T."/>
            <person name="Mondo S.J."/>
            <person name="Barry K."/>
            <person name="Sandor L."/>
            <person name="Lee J."/>
            <person name="Lipzen A."/>
            <person name="Pangilinan J."/>
            <person name="LaButti K."/>
            <person name="Hainaut M."/>
            <person name="Henrissat B."/>
            <person name="Grigoriev I.V."/>
            <person name="Spatafora J.W."/>
            <person name="Aime M.C."/>
        </authorList>
    </citation>
    <scope>NUCLEOTIDE SEQUENCE [LARGE SCALE GENOMIC DNA]</scope>
    <source>
        <strain evidence="1 2">MCA 4658</strain>
    </source>
</reference>
<dbReference type="RefSeq" id="XP_025365894.1">
    <property type="nucleotide sequence ID" value="XM_025517641.1"/>
</dbReference>
<gene>
    <name evidence="1" type="ORF">IE81DRAFT_79068</name>
</gene>
<sequence>MRDLVGQLRRDEAVCNGTVWPAMLKARKSCSQNSLGSRSGDANTERSNRQLVEGSMTWVLGKSLAIGTFGLGRGKKRGHCSTNLLCSVPAGGKIPPFVYL</sequence>
<dbReference type="EMBL" id="KZ819548">
    <property type="protein sequence ID" value="PWN38734.1"/>
    <property type="molecule type" value="Genomic_DNA"/>
</dbReference>
<keyword evidence="2" id="KW-1185">Reference proteome</keyword>
<dbReference type="InParanoid" id="A0A316VN55"/>
<name>A0A316VN55_9BASI</name>